<feature type="compositionally biased region" description="Low complexity" evidence="5">
    <location>
        <begin position="481"/>
        <end position="498"/>
    </location>
</feature>
<feature type="compositionally biased region" description="Polar residues" evidence="5">
    <location>
        <begin position="424"/>
        <end position="435"/>
    </location>
</feature>
<comment type="caution">
    <text evidence="7">The sequence shown here is derived from an EMBL/GenBank/DDBJ whole genome shotgun (WGS) entry which is preliminary data.</text>
</comment>
<dbReference type="InterPro" id="IPR000253">
    <property type="entry name" value="FHA_dom"/>
</dbReference>
<feature type="domain" description="FHA" evidence="6">
    <location>
        <begin position="26"/>
        <end position="89"/>
    </location>
</feature>
<evidence type="ECO:0000256" key="4">
    <source>
        <dbReference type="ARBA" id="ARBA00023242"/>
    </source>
</evidence>
<dbReference type="GO" id="GO:0007095">
    <property type="term" value="P:mitotic G2 DNA damage checkpoint signaling"/>
    <property type="evidence" value="ECO:0007669"/>
    <property type="project" value="InterPro"/>
</dbReference>
<evidence type="ECO:0000256" key="1">
    <source>
        <dbReference type="ARBA" id="ARBA00004123"/>
    </source>
</evidence>
<feature type="region of interest" description="Disordered" evidence="5">
    <location>
        <begin position="390"/>
        <end position="437"/>
    </location>
</feature>
<dbReference type="AlphaFoldDB" id="A8PTQ9"/>
<sequence>MWLLYAHYDGEHAPMSARVLHSGKSLKVGRKADLVDLLIPVGRISRWSGTLQIEAVPLSYVSQGGARARVTWTMRTGSKSGSFIESFRGRNRIEQRIQAETPVELTDQSRICLVSGVYAELRWLSFSLSVYRVPSLDSEDVRRTAALLGIHVTSVQKQLSAASTHLVVSCIRPSKEQLLALVYGIPVVSEAYVQALFGAGMAPAWHEPDASGFVPPSDPNLARDAQIPREQLTPRPERRHIYADAIVCMWIPKPSRRFLDLAELAEAAGAFVHVHDLSKEHVSDALTARQVLAKCKEQEVVCDAKRRMYVITEDAPVVDQACQTLKLPLLPDGMWAIPRGILDVQKWATMVRPYEPDSAQQESDATCDVTSWMDDLSGVPDVNVTTSEDMQPVQASHTSSPLVPSTNAASTLEPASSSRSSDSNPQQRVSTSRATRLSADDALAPLASQHTNRPGTLPRRAPRRSYLLDELLGVPRDEQQSARPAGPASVASSSPSQSDGERRSAKFRQMLDSSQSVFDKPVGTGLMSNESNLDRGDEAAHEARSHAPNETEAATVPDSDSEGGLPVPEPHAEWEQALVSAPASDSASRSSCTTASAPPPSSWNHIERPSFMQVRIEPMARPSHSHRRNFKKFRRTNTCAPHRVPVVLNLLDAERAASSDAVLFLGDDSL</sequence>
<dbReference type="Proteomes" id="UP000008837">
    <property type="component" value="Unassembled WGS sequence"/>
</dbReference>
<dbReference type="PROSITE" id="PS50006">
    <property type="entry name" value="FHA_DOMAIN"/>
    <property type="match status" value="1"/>
</dbReference>
<dbReference type="OMA" id="WHEPDAS"/>
<comment type="subcellular location">
    <subcellularLocation>
        <location evidence="1">Nucleus</location>
    </subcellularLocation>
</comment>
<evidence type="ECO:0000256" key="3">
    <source>
        <dbReference type="ARBA" id="ARBA00023204"/>
    </source>
</evidence>
<dbReference type="GO" id="GO:0030870">
    <property type="term" value="C:Mre11 complex"/>
    <property type="evidence" value="ECO:0007669"/>
    <property type="project" value="InterPro"/>
</dbReference>
<dbReference type="VEuPathDB" id="FungiDB:MGL_0464"/>
<feature type="compositionally biased region" description="Basic and acidic residues" evidence="5">
    <location>
        <begin position="532"/>
        <end position="549"/>
    </location>
</feature>
<evidence type="ECO:0000256" key="2">
    <source>
        <dbReference type="ARBA" id="ARBA00022763"/>
    </source>
</evidence>
<keyword evidence="3" id="KW-0234">DNA repair</keyword>
<keyword evidence="8" id="KW-1185">Reference proteome</keyword>
<dbReference type="Gene3D" id="3.40.50.10190">
    <property type="entry name" value="BRCT domain"/>
    <property type="match status" value="1"/>
</dbReference>
<dbReference type="RefSeq" id="XP_001732689.1">
    <property type="nucleotide sequence ID" value="XM_001732637.1"/>
</dbReference>
<dbReference type="KEGG" id="mgl:MGL_0464"/>
<dbReference type="GO" id="GO:0000724">
    <property type="term" value="P:double-strand break repair via homologous recombination"/>
    <property type="evidence" value="ECO:0007669"/>
    <property type="project" value="TreeGrafter"/>
</dbReference>
<protein>
    <recommendedName>
        <fullName evidence="6">FHA domain-containing protein</fullName>
    </recommendedName>
</protein>
<dbReference type="InterPro" id="IPR040227">
    <property type="entry name" value="Nibrin-rel"/>
</dbReference>
<gene>
    <name evidence="7" type="ORF">MGL_0464</name>
</gene>
<feature type="compositionally biased region" description="Low complexity" evidence="5">
    <location>
        <begin position="580"/>
        <end position="596"/>
    </location>
</feature>
<evidence type="ECO:0000313" key="7">
    <source>
        <dbReference type="EMBL" id="EDP45475.1"/>
    </source>
</evidence>
<dbReference type="OrthoDB" id="552194at2759"/>
<dbReference type="GO" id="GO:0003684">
    <property type="term" value="F:damaged DNA binding"/>
    <property type="evidence" value="ECO:0007669"/>
    <property type="project" value="TreeGrafter"/>
</dbReference>
<evidence type="ECO:0000256" key="5">
    <source>
        <dbReference type="SAM" id="MobiDB-lite"/>
    </source>
</evidence>
<proteinExistence type="predicted"/>
<name>A8PTQ9_MALGO</name>
<dbReference type="InParanoid" id="A8PTQ9"/>
<feature type="region of interest" description="Disordered" evidence="5">
    <location>
        <begin position="476"/>
        <end position="606"/>
    </location>
</feature>
<organism evidence="7 8">
    <name type="scientific">Malassezia globosa (strain ATCC MYA-4612 / CBS 7966)</name>
    <name type="common">Dandruff-associated fungus</name>
    <dbReference type="NCBI Taxonomy" id="425265"/>
    <lineage>
        <taxon>Eukaryota</taxon>
        <taxon>Fungi</taxon>
        <taxon>Dikarya</taxon>
        <taxon>Basidiomycota</taxon>
        <taxon>Ustilaginomycotina</taxon>
        <taxon>Malasseziomycetes</taxon>
        <taxon>Malasseziales</taxon>
        <taxon>Malasseziaceae</taxon>
        <taxon>Malassezia</taxon>
    </lineage>
</organism>
<feature type="region of interest" description="Disordered" evidence="5">
    <location>
        <begin position="443"/>
        <end position="462"/>
    </location>
</feature>
<dbReference type="PANTHER" id="PTHR12162:SF0">
    <property type="entry name" value="NIBRIN"/>
    <property type="match status" value="1"/>
</dbReference>
<dbReference type="EMBL" id="AAYY01000001">
    <property type="protein sequence ID" value="EDP45475.1"/>
    <property type="molecule type" value="Genomic_DNA"/>
</dbReference>
<dbReference type="GeneID" id="5856995"/>
<keyword evidence="2" id="KW-0227">DNA damage</keyword>
<evidence type="ECO:0000259" key="6">
    <source>
        <dbReference type="PROSITE" id="PS50006"/>
    </source>
</evidence>
<reference evidence="7 8" key="1">
    <citation type="journal article" date="2007" name="Proc. Natl. Acad. Sci. U.S.A.">
        <title>Dandruff-associated Malassezia genomes reveal convergent and divergent virulence traits shared with plant and human fungal pathogens.</title>
        <authorList>
            <person name="Xu J."/>
            <person name="Saunders C.W."/>
            <person name="Hu P."/>
            <person name="Grant R.A."/>
            <person name="Boekhout T."/>
            <person name="Kuramae E.E."/>
            <person name="Kronstad J.W."/>
            <person name="Deangelis Y.M."/>
            <person name="Reeder N.L."/>
            <person name="Johnstone K.R."/>
            <person name="Leland M."/>
            <person name="Fieno A.M."/>
            <person name="Begley W.M."/>
            <person name="Sun Y."/>
            <person name="Lacey M.P."/>
            <person name="Chaudhary T."/>
            <person name="Keough T."/>
            <person name="Chu L."/>
            <person name="Sears R."/>
            <person name="Yuan B."/>
            <person name="Dawson T.L.Jr."/>
        </authorList>
    </citation>
    <scope>NUCLEOTIDE SEQUENCE [LARGE SCALE GENOMIC DNA]</scope>
    <source>
        <strain evidence="8">ATCC MYA-4612 / CBS 7966</strain>
    </source>
</reference>
<feature type="compositionally biased region" description="Polar residues" evidence="5">
    <location>
        <begin position="390"/>
        <end position="415"/>
    </location>
</feature>
<accession>A8PTQ9</accession>
<dbReference type="InterPro" id="IPR036420">
    <property type="entry name" value="BRCT_dom_sf"/>
</dbReference>
<dbReference type="PANTHER" id="PTHR12162">
    <property type="entry name" value="NIBRIN-RELATED"/>
    <property type="match status" value="1"/>
</dbReference>
<keyword evidence="4" id="KW-0539">Nucleus</keyword>
<evidence type="ECO:0000313" key="8">
    <source>
        <dbReference type="Proteomes" id="UP000008837"/>
    </source>
</evidence>